<proteinExistence type="predicted"/>
<accession>A0ABR3MKE6</accession>
<evidence type="ECO:0000313" key="3">
    <source>
        <dbReference type="Proteomes" id="UP001558613"/>
    </source>
</evidence>
<keyword evidence="3" id="KW-1185">Reference proteome</keyword>
<evidence type="ECO:0000256" key="1">
    <source>
        <dbReference type="SAM" id="MobiDB-lite"/>
    </source>
</evidence>
<name>A0ABR3MKE6_9TELE</name>
<dbReference type="Proteomes" id="UP001558613">
    <property type="component" value="Unassembled WGS sequence"/>
</dbReference>
<organism evidence="2 3">
    <name type="scientific">Cirrhinus molitorella</name>
    <name type="common">mud carp</name>
    <dbReference type="NCBI Taxonomy" id="172907"/>
    <lineage>
        <taxon>Eukaryota</taxon>
        <taxon>Metazoa</taxon>
        <taxon>Chordata</taxon>
        <taxon>Craniata</taxon>
        <taxon>Vertebrata</taxon>
        <taxon>Euteleostomi</taxon>
        <taxon>Actinopterygii</taxon>
        <taxon>Neopterygii</taxon>
        <taxon>Teleostei</taxon>
        <taxon>Ostariophysi</taxon>
        <taxon>Cypriniformes</taxon>
        <taxon>Cyprinidae</taxon>
        <taxon>Labeoninae</taxon>
        <taxon>Labeonini</taxon>
        <taxon>Cirrhinus</taxon>
    </lineage>
</organism>
<sequence length="105" mass="11478">MWCPSAPMSLERASGSGWSCNGFMEEGEDCVFDGVWQQCSTCACLCDSCYSAVQTPPHAHGSTWALLAFSPRVPQTKACLDLPSDKPHTHASQMNLRTHADSWNI</sequence>
<feature type="compositionally biased region" description="Polar residues" evidence="1">
    <location>
        <begin position="90"/>
        <end position="105"/>
    </location>
</feature>
<comment type="caution">
    <text evidence="2">The sequence shown here is derived from an EMBL/GenBank/DDBJ whole genome shotgun (WGS) entry which is preliminary data.</text>
</comment>
<dbReference type="EMBL" id="JAYMGO010000012">
    <property type="protein sequence ID" value="KAL1264764.1"/>
    <property type="molecule type" value="Genomic_DNA"/>
</dbReference>
<reference evidence="2 3" key="1">
    <citation type="submission" date="2023-09" db="EMBL/GenBank/DDBJ databases">
        <authorList>
            <person name="Wang M."/>
        </authorList>
    </citation>
    <scope>NUCLEOTIDE SEQUENCE [LARGE SCALE GENOMIC DNA]</scope>
    <source>
        <strain evidence="2">GT-2023</strain>
        <tissue evidence="2">Liver</tissue>
    </source>
</reference>
<evidence type="ECO:0000313" key="2">
    <source>
        <dbReference type="EMBL" id="KAL1264764.1"/>
    </source>
</evidence>
<protein>
    <submittedName>
        <fullName evidence="2">Uncharacterized protein</fullName>
    </submittedName>
</protein>
<feature type="region of interest" description="Disordered" evidence="1">
    <location>
        <begin position="84"/>
        <end position="105"/>
    </location>
</feature>
<gene>
    <name evidence="2" type="ORF">QQF64_005119</name>
</gene>